<accession>A0A7W7HAM0</accession>
<dbReference type="RefSeq" id="WP_188119783.1">
    <property type="nucleotide sequence ID" value="NZ_BOMP01000033.1"/>
</dbReference>
<evidence type="ECO:0000313" key="2">
    <source>
        <dbReference type="Proteomes" id="UP000590511"/>
    </source>
</evidence>
<comment type="caution">
    <text evidence="1">The sequence shown here is derived from an EMBL/GenBank/DDBJ whole genome shotgun (WGS) entry which is preliminary data.</text>
</comment>
<evidence type="ECO:0000313" key="1">
    <source>
        <dbReference type="EMBL" id="MBB4747085.1"/>
    </source>
</evidence>
<organism evidence="1 2">
    <name type="scientific">Actinoplanes lobatus</name>
    <dbReference type="NCBI Taxonomy" id="113568"/>
    <lineage>
        <taxon>Bacteria</taxon>
        <taxon>Bacillati</taxon>
        <taxon>Actinomycetota</taxon>
        <taxon>Actinomycetes</taxon>
        <taxon>Micromonosporales</taxon>
        <taxon>Micromonosporaceae</taxon>
        <taxon>Actinoplanes</taxon>
    </lineage>
</organism>
<dbReference type="Proteomes" id="UP000590511">
    <property type="component" value="Unassembled WGS sequence"/>
</dbReference>
<gene>
    <name evidence="1" type="ORF">BJ964_001246</name>
</gene>
<protein>
    <submittedName>
        <fullName evidence="1">Uncharacterized protein</fullName>
    </submittedName>
</protein>
<name>A0A7W7HAM0_9ACTN</name>
<dbReference type="AlphaFoldDB" id="A0A7W7HAM0"/>
<sequence>MEEWEIRVTHEFLAWAETLDAGSYDQITAAIDRLAEDGQERQDEERNR</sequence>
<reference evidence="1 2" key="1">
    <citation type="submission" date="2020-08" db="EMBL/GenBank/DDBJ databases">
        <title>Sequencing the genomes of 1000 actinobacteria strains.</title>
        <authorList>
            <person name="Klenk H.-P."/>
        </authorList>
    </citation>
    <scope>NUCLEOTIDE SEQUENCE [LARGE SCALE GENOMIC DNA]</scope>
    <source>
        <strain evidence="1 2">DSM 43150</strain>
    </source>
</reference>
<dbReference type="EMBL" id="JACHNC010000001">
    <property type="protein sequence ID" value="MBB4747085.1"/>
    <property type="molecule type" value="Genomic_DNA"/>
</dbReference>
<proteinExistence type="predicted"/>